<keyword evidence="8 10" id="KW-0558">Oxidation</keyword>
<evidence type="ECO:0000259" key="15">
    <source>
        <dbReference type="Pfam" id="PF20658"/>
    </source>
</evidence>
<feature type="binding site" evidence="10">
    <location>
        <position position="311"/>
    </location>
    <ligand>
        <name>acetyl-CoA</name>
        <dbReference type="ChEBI" id="CHEBI:57288"/>
    </ligand>
</feature>
<gene>
    <name evidence="10" type="primary">glcB</name>
    <name evidence="17" type="ORF">J2Z83_002176</name>
</gene>
<evidence type="ECO:0000256" key="8">
    <source>
        <dbReference type="ARBA" id="ARBA00023097"/>
    </source>
</evidence>
<feature type="binding site" evidence="10">
    <location>
        <position position="458"/>
    </location>
    <ligand>
        <name>Mg(2+)</name>
        <dbReference type="ChEBI" id="CHEBI:18420"/>
    </ligand>
</feature>
<comment type="caution">
    <text evidence="17">The sequence shown here is derived from an EMBL/GenBank/DDBJ whole genome shotgun (WGS) entry which is preliminary data.</text>
</comment>
<comment type="cofactor">
    <cofactor evidence="1 10">
        <name>Mg(2+)</name>
        <dbReference type="ChEBI" id="CHEBI:18420"/>
    </cofactor>
</comment>
<feature type="binding site" evidence="10">
    <location>
        <position position="430"/>
    </location>
    <ligand>
        <name>Mg(2+)</name>
        <dbReference type="ChEBI" id="CHEBI:18420"/>
    </ligand>
</feature>
<evidence type="ECO:0000313" key="18">
    <source>
        <dbReference type="Proteomes" id="UP001519345"/>
    </source>
</evidence>
<dbReference type="SUPFAM" id="SSF51645">
    <property type="entry name" value="Malate synthase G"/>
    <property type="match status" value="1"/>
</dbReference>
<dbReference type="InterPro" id="IPR048357">
    <property type="entry name" value="MSG_insertion"/>
</dbReference>
<dbReference type="Pfam" id="PF20658">
    <property type="entry name" value="MSG_insertion"/>
    <property type="match status" value="1"/>
</dbReference>
<comment type="caution">
    <text evidence="10">Lacks conserved residue(s) required for the propagation of feature annotation.</text>
</comment>
<evidence type="ECO:0000256" key="1">
    <source>
        <dbReference type="ARBA" id="ARBA00001946"/>
    </source>
</evidence>
<dbReference type="InterPro" id="IPR046363">
    <property type="entry name" value="MS_N_TIM-barrel_dom"/>
</dbReference>
<dbReference type="InterPro" id="IPR001465">
    <property type="entry name" value="Malate_synthase_TIM"/>
</dbReference>
<accession>A0ABS4IGI4</accession>
<evidence type="ECO:0000256" key="4">
    <source>
        <dbReference type="ARBA" id="ARBA00022532"/>
    </source>
</evidence>
<dbReference type="InterPro" id="IPR048356">
    <property type="entry name" value="MS_N"/>
</dbReference>
<comment type="function">
    <text evidence="10">Involved in the glycolate utilization. Catalyzes the condensation and subsequent hydrolysis of acetyl-coenzyme A (acetyl-CoA) and glyoxylate to form malate and CoA.</text>
</comment>
<evidence type="ECO:0000256" key="7">
    <source>
        <dbReference type="ARBA" id="ARBA00022842"/>
    </source>
</evidence>
<keyword evidence="4 10" id="KW-0816">Tricarboxylic acid cycle</keyword>
<reference evidence="17 18" key="1">
    <citation type="submission" date="2021-03" db="EMBL/GenBank/DDBJ databases">
        <title>Genomic Encyclopedia of Type Strains, Phase IV (KMG-IV): sequencing the most valuable type-strain genomes for metagenomic binning, comparative biology and taxonomic classification.</title>
        <authorList>
            <person name="Goeker M."/>
        </authorList>
    </citation>
    <scope>NUCLEOTIDE SEQUENCE [LARGE SCALE GENOMIC DNA]</scope>
    <source>
        <strain evidence="17 18">DSM 25609</strain>
    </source>
</reference>
<evidence type="ECO:0000256" key="12">
    <source>
        <dbReference type="RuleBase" id="RU003572"/>
    </source>
</evidence>
<feature type="binding site" evidence="10">
    <location>
        <position position="274"/>
    </location>
    <ligand>
        <name>acetyl-CoA</name>
        <dbReference type="ChEBI" id="CHEBI:57288"/>
    </ligand>
</feature>
<feature type="binding site" evidence="10">
    <location>
        <position position="116"/>
    </location>
    <ligand>
        <name>acetyl-CoA</name>
        <dbReference type="ChEBI" id="CHEBI:57288"/>
    </ligand>
</feature>
<feature type="binding site" evidence="10">
    <location>
        <begin position="455"/>
        <end position="458"/>
    </location>
    <ligand>
        <name>glyoxylate</name>
        <dbReference type="ChEBI" id="CHEBI:36655"/>
    </ligand>
</feature>
<protein>
    <recommendedName>
        <fullName evidence="10 11">Malate synthase G</fullName>
        <ecNumber evidence="10 11">2.3.3.9</ecNumber>
    </recommendedName>
</protein>
<dbReference type="NCBIfam" id="TIGR01345">
    <property type="entry name" value="malate_syn_G"/>
    <property type="match status" value="1"/>
</dbReference>
<keyword evidence="6 10" id="KW-0479">Metal-binding</keyword>
<evidence type="ECO:0000256" key="6">
    <source>
        <dbReference type="ARBA" id="ARBA00022723"/>
    </source>
</evidence>
<comment type="catalytic activity">
    <reaction evidence="9 10 12">
        <text>glyoxylate + acetyl-CoA + H2O = (S)-malate + CoA + H(+)</text>
        <dbReference type="Rhea" id="RHEA:18181"/>
        <dbReference type="ChEBI" id="CHEBI:15377"/>
        <dbReference type="ChEBI" id="CHEBI:15378"/>
        <dbReference type="ChEBI" id="CHEBI:15589"/>
        <dbReference type="ChEBI" id="CHEBI:36655"/>
        <dbReference type="ChEBI" id="CHEBI:57287"/>
        <dbReference type="ChEBI" id="CHEBI:57288"/>
        <dbReference type="EC" id="2.3.3.9"/>
    </reaction>
</comment>
<dbReference type="InterPro" id="IPR006253">
    <property type="entry name" value="Malate_synthG"/>
</dbReference>
<keyword evidence="7 10" id="KW-0460">Magnesium</keyword>
<dbReference type="Pfam" id="PF20659">
    <property type="entry name" value="MS_C"/>
    <property type="match status" value="1"/>
</dbReference>
<evidence type="ECO:0000256" key="10">
    <source>
        <dbReference type="HAMAP-Rule" id="MF_00641"/>
    </source>
</evidence>
<dbReference type="EC" id="2.3.3.9" evidence="10 11"/>
<feature type="domain" description="Malate synthase G alpha-beta insertion" evidence="15">
    <location>
        <begin position="158"/>
        <end position="233"/>
    </location>
</feature>
<feature type="binding site" evidence="10">
    <location>
        <begin position="123"/>
        <end position="124"/>
    </location>
    <ligand>
        <name>acetyl-CoA</name>
        <dbReference type="ChEBI" id="CHEBI:57288"/>
    </ligand>
</feature>
<evidence type="ECO:0000259" key="14">
    <source>
        <dbReference type="Pfam" id="PF20656"/>
    </source>
</evidence>
<dbReference type="PANTHER" id="PTHR42739:SF1">
    <property type="entry name" value="MALATE SYNTHASE G"/>
    <property type="match status" value="1"/>
</dbReference>
<organism evidence="17 18">
    <name type="scientific">Virgibacillus natechei</name>
    <dbReference type="NCBI Taxonomy" id="1216297"/>
    <lineage>
        <taxon>Bacteria</taxon>
        <taxon>Bacillati</taxon>
        <taxon>Bacillota</taxon>
        <taxon>Bacilli</taxon>
        <taxon>Bacillales</taxon>
        <taxon>Bacillaceae</taxon>
        <taxon>Virgibacillus</taxon>
    </lineage>
</organism>
<proteinExistence type="inferred from homology"/>
<feature type="domain" description="Malate synthase N-terminal" evidence="14">
    <location>
        <begin position="16"/>
        <end position="70"/>
    </location>
</feature>
<comment type="similarity">
    <text evidence="10 12">Belongs to the malate synthase family. GlcB subfamily.</text>
</comment>
<dbReference type="NCBIfam" id="NF002825">
    <property type="entry name" value="PRK02999.1"/>
    <property type="match status" value="1"/>
</dbReference>
<dbReference type="Pfam" id="PF20656">
    <property type="entry name" value="MS_N"/>
    <property type="match status" value="1"/>
</dbReference>
<dbReference type="EMBL" id="JAGGKX010000010">
    <property type="protein sequence ID" value="MBP1970060.1"/>
    <property type="molecule type" value="Genomic_DNA"/>
</dbReference>
<dbReference type="HAMAP" id="MF_00641">
    <property type="entry name" value="Malate_synth_G"/>
    <property type="match status" value="1"/>
</dbReference>
<dbReference type="GO" id="GO:0004474">
    <property type="term" value="F:malate synthase activity"/>
    <property type="evidence" value="ECO:0007669"/>
    <property type="project" value="UniProtKB-EC"/>
</dbReference>
<feature type="modified residue" description="Cysteine sulfenic acid (-SOH)" evidence="10">
    <location>
        <position position="615"/>
    </location>
</feature>
<dbReference type="PANTHER" id="PTHR42739">
    <property type="entry name" value="MALATE SYNTHASE G"/>
    <property type="match status" value="1"/>
</dbReference>
<comment type="pathway">
    <text evidence="10 12">Carbohydrate metabolism; glyoxylate cycle; (S)-malate from isocitrate: step 2/2.</text>
</comment>
<feature type="domain" description="Malate synthase C-terminal" evidence="16">
    <location>
        <begin position="589"/>
        <end position="682"/>
    </location>
</feature>
<feature type="active site" description="Proton acceptor" evidence="10">
    <location>
        <position position="338"/>
    </location>
</feature>
<keyword evidence="5 10" id="KW-0808">Transferase</keyword>
<dbReference type="InterPro" id="IPR048355">
    <property type="entry name" value="MS_C"/>
</dbReference>
<dbReference type="RefSeq" id="WP_209463220.1">
    <property type="nucleotide sequence ID" value="NZ_CP110224.1"/>
</dbReference>
<feature type="active site" description="Proton donor" evidence="10">
    <location>
        <position position="629"/>
    </location>
</feature>
<dbReference type="Pfam" id="PF01274">
    <property type="entry name" value="MS_TIM-barrel"/>
    <property type="match status" value="1"/>
</dbReference>
<evidence type="ECO:0000256" key="9">
    <source>
        <dbReference type="ARBA" id="ARBA00047918"/>
    </source>
</evidence>
<evidence type="ECO:0000256" key="3">
    <source>
        <dbReference type="ARBA" id="ARBA00022490"/>
    </source>
</evidence>
<dbReference type="Proteomes" id="UP001519345">
    <property type="component" value="Unassembled WGS sequence"/>
</dbReference>
<evidence type="ECO:0000256" key="5">
    <source>
        <dbReference type="ARBA" id="ARBA00022679"/>
    </source>
</evidence>
<keyword evidence="18" id="KW-1185">Reference proteome</keyword>
<keyword evidence="2 10" id="KW-0329">Glyoxylate bypass</keyword>
<feature type="domain" description="Malate synthase TIM barrel" evidence="13">
    <location>
        <begin position="335"/>
        <end position="569"/>
    </location>
</feature>
<feature type="binding site" evidence="10">
    <location>
        <position position="430"/>
    </location>
    <ligand>
        <name>glyoxylate</name>
        <dbReference type="ChEBI" id="CHEBI:36655"/>
    </ligand>
</feature>
<evidence type="ECO:0000256" key="11">
    <source>
        <dbReference type="NCBIfam" id="TIGR01345"/>
    </source>
</evidence>
<evidence type="ECO:0000313" key="17">
    <source>
        <dbReference type="EMBL" id="MBP1970060.1"/>
    </source>
</evidence>
<dbReference type="Gene3D" id="3.20.20.360">
    <property type="entry name" value="Malate synthase, domain 3"/>
    <property type="match status" value="2"/>
</dbReference>
<comment type="subunit">
    <text evidence="10">Monomer.</text>
</comment>
<name>A0ABS4IGI4_9BACI</name>
<sequence>MVDYVKKGSIQVAKELYDFVNLEALPETGLDIETFWADFGKLVSDLAPKNKDLLVKRDEFQKQIDAWHKENNVFDYHEYKAFLERIGYLEPQVEDFSITTENIDDVITRQAGPQLVVPIDNSRYTINAANARWGSLYDALYGTDAISEEGGAEKKDSYNPVRGDKVIAFAKNFLDEHAPLKVSSHTEAKKYTIVKGKLEVVLKNGDTTELNDASKFSGYQGQAEEPSAVLLKNNGLHFEIQFDRNHSIGKTDEAGVKDIYLESATSSIMDCEDSIAAVDAEDKTLVYRNWLGLNRGDLTSVFTKGGKGVTRTLNPDRTYTGPNGEEVILSGRVLMFIRNVGHLMTNNAILDESGQEVPEGMMDGVFTSLMAKHGLLGNGPLQNSKEGSVYIVKPKMHGSKEAAFANELFNRVEDMLDMKRNTLKIGLMDEERRTSLNLKNSIHEVKERIVFINTGFLDRTGDEIHTSMEAGPMIRKGEMKSSTWLNAYEKNNVRVGLAAGLKGKAQIGKGMWAMPDLMDAMLKQKRGHLQAGGNTAWVPSPTAATLHALHYHEIDVRKVQVELAKEVKDYRDEILQIPVVENPIWSAEEIQEELDNSAQTLLGYVVRWVDHGIGCSKVPDINNVALMEDRATLRISSQMITNWLHHDICTEEQTLNTLKRMAKIVDEQNAGDALYRPMTPNFDESIAFQAACDLVFKGKDQPSGYTEPILHRRRLEAKESKHVIE</sequence>
<keyword evidence="3 10" id="KW-0963">Cytoplasm</keyword>
<comment type="subcellular location">
    <subcellularLocation>
        <location evidence="10 12">Cytoplasm</location>
    </subcellularLocation>
</comment>
<keyword evidence="17" id="KW-0012">Acyltransferase</keyword>
<dbReference type="InterPro" id="IPR011076">
    <property type="entry name" value="Malate_synth_sf"/>
</dbReference>
<evidence type="ECO:0000256" key="2">
    <source>
        <dbReference type="ARBA" id="ARBA00022435"/>
    </source>
</evidence>
<feature type="binding site" evidence="10">
    <location>
        <position position="539"/>
    </location>
    <ligand>
        <name>acetyl-CoA</name>
        <dbReference type="ChEBI" id="CHEBI:57288"/>
    </ligand>
</feature>
<feature type="binding site" evidence="10">
    <location>
        <position position="338"/>
    </location>
    <ligand>
        <name>glyoxylate</name>
        <dbReference type="ChEBI" id="CHEBI:36655"/>
    </ligand>
</feature>
<dbReference type="InterPro" id="IPR044856">
    <property type="entry name" value="Malate_synth_C_sf"/>
</dbReference>
<evidence type="ECO:0000259" key="16">
    <source>
        <dbReference type="Pfam" id="PF20659"/>
    </source>
</evidence>
<dbReference type="Gene3D" id="1.20.1220.12">
    <property type="entry name" value="Malate synthase, domain III"/>
    <property type="match status" value="1"/>
</dbReference>
<evidence type="ECO:0000259" key="13">
    <source>
        <dbReference type="Pfam" id="PF01274"/>
    </source>
</evidence>